<proteinExistence type="predicted"/>
<feature type="compositionally biased region" description="Basic and acidic residues" evidence="1">
    <location>
        <begin position="10"/>
        <end position="21"/>
    </location>
</feature>
<feature type="region of interest" description="Disordered" evidence="1">
    <location>
        <begin position="1"/>
        <end position="21"/>
    </location>
</feature>
<dbReference type="Gene3D" id="1.10.132.80">
    <property type="match status" value="1"/>
</dbReference>
<name>A0AAW8NGP0_PSEOX</name>
<evidence type="ECO:0000313" key="2">
    <source>
        <dbReference type="EMBL" id="MDR7166074.1"/>
    </source>
</evidence>
<evidence type="ECO:0000313" key="3">
    <source>
        <dbReference type="Proteomes" id="UP001262032"/>
    </source>
</evidence>
<dbReference type="InterPro" id="IPR032066">
    <property type="entry name" value="GP3_package"/>
</dbReference>
<dbReference type="GeneID" id="97424549"/>
<reference evidence="2" key="1">
    <citation type="submission" date="2023-07" db="EMBL/GenBank/DDBJ databases">
        <title>Sorghum-associated microbial communities from plants grown in Nebraska, USA.</title>
        <authorList>
            <person name="Schachtman D."/>
        </authorList>
    </citation>
    <scope>NUCLEOTIDE SEQUENCE</scope>
    <source>
        <strain evidence="2">BE261</strain>
    </source>
</reference>
<dbReference type="Pfam" id="PF16677">
    <property type="entry name" value="GP3_package"/>
    <property type="match status" value="1"/>
</dbReference>
<organism evidence="2 3">
    <name type="scientific">Pseudarthrobacter oxydans</name>
    <name type="common">Arthrobacter oxydans</name>
    <dbReference type="NCBI Taxonomy" id="1671"/>
    <lineage>
        <taxon>Bacteria</taxon>
        <taxon>Bacillati</taxon>
        <taxon>Actinomycetota</taxon>
        <taxon>Actinomycetes</taxon>
        <taxon>Micrococcales</taxon>
        <taxon>Micrococcaceae</taxon>
        <taxon>Pseudarthrobacter</taxon>
    </lineage>
</organism>
<gene>
    <name evidence="2" type="ORF">J2X12_004128</name>
</gene>
<dbReference type="RefSeq" id="WP_310114643.1">
    <property type="nucleotide sequence ID" value="NZ_JAVDTN010000026.1"/>
</dbReference>
<comment type="caution">
    <text evidence="2">The sequence shown here is derived from an EMBL/GenBank/DDBJ whole genome shotgun (WGS) entry which is preliminary data.</text>
</comment>
<dbReference type="Proteomes" id="UP001262032">
    <property type="component" value="Unassembled WGS sequence"/>
</dbReference>
<dbReference type="EMBL" id="JAVDWN010000026">
    <property type="protein sequence ID" value="MDR7166074.1"/>
    <property type="molecule type" value="Genomic_DNA"/>
</dbReference>
<accession>A0AAW8NGP0</accession>
<evidence type="ECO:0000256" key="1">
    <source>
        <dbReference type="SAM" id="MobiDB-lite"/>
    </source>
</evidence>
<protein>
    <submittedName>
        <fullName evidence="2">Uncharacterized protein</fullName>
    </submittedName>
</protein>
<dbReference type="AlphaFoldDB" id="A0AAW8NGP0"/>
<sequence length="180" mass="20321">MPDTSTTEPTEEKNKGGRPLKFESVAELKQQIETYFNVCDPHTEMRRVETGIKPDGSTNWGTREVMTEQRPYTILGLCRQLKTTRETLLDYESGKYDDRDDSDESGDKFSDAIKEAKARINEQVEERMLSGAAPGAASIFWLKNNAQWKDKSEVDHTTAGKPMQALVEIVRSGDRADSQD</sequence>